<dbReference type="AlphaFoldDB" id="A0A6N7YZV5"/>
<dbReference type="Proteomes" id="UP000440096">
    <property type="component" value="Unassembled WGS sequence"/>
</dbReference>
<dbReference type="InterPro" id="IPR032465">
    <property type="entry name" value="ACMSD"/>
</dbReference>
<gene>
    <name evidence="3" type="ORF">GKO32_01405</name>
</gene>
<dbReference type="Pfam" id="PF04909">
    <property type="entry name" value="Amidohydro_2"/>
    <property type="match status" value="1"/>
</dbReference>
<keyword evidence="4" id="KW-1185">Reference proteome</keyword>
<dbReference type="Gene3D" id="3.20.20.140">
    <property type="entry name" value="Metal-dependent hydrolases"/>
    <property type="match status" value="1"/>
</dbReference>
<dbReference type="GO" id="GO:0005829">
    <property type="term" value="C:cytosol"/>
    <property type="evidence" value="ECO:0007669"/>
    <property type="project" value="TreeGrafter"/>
</dbReference>
<keyword evidence="1" id="KW-0456">Lyase</keyword>
<dbReference type="SUPFAM" id="SSF51556">
    <property type="entry name" value="Metallo-dependent hydrolases"/>
    <property type="match status" value="1"/>
</dbReference>
<dbReference type="GO" id="GO:0019748">
    <property type="term" value="P:secondary metabolic process"/>
    <property type="evidence" value="ECO:0007669"/>
    <property type="project" value="TreeGrafter"/>
</dbReference>
<evidence type="ECO:0000259" key="2">
    <source>
        <dbReference type="Pfam" id="PF04909"/>
    </source>
</evidence>
<sequence>MKIISLEEHWWSKELYATLQANPADQPIELFSLARYAGLNIEERLEDLGELRLAAMDAMGVDMQVLSVGPPATQSLPARKAKPLARDLNDQAFAAVQAHPDRFTAFATLPTADPDAAAAELERSVTQLGFAGALINGRTGDRMLDAPEFDVIFATAARLDVPIYLHPQIPPQAVRDAYYSGFDPSIDLVLAAGAWGWHMDAGIAELRIILRGTFDRYPDLKLILGHWGEMLPYWIERVDTMSPMTHLQRRISEYLRENLYVTPSGMFHQNLLQRSLDLLGPDHILFSVDYPFQNPIGLGARQFLEEAEISSQDKHLVAHQNAERILRLDRLRS</sequence>
<dbReference type="GO" id="GO:0016787">
    <property type="term" value="F:hydrolase activity"/>
    <property type="evidence" value="ECO:0007669"/>
    <property type="project" value="UniProtKB-KW"/>
</dbReference>
<accession>A0A6N7YZV5</accession>
<dbReference type="OrthoDB" id="8673173at2"/>
<dbReference type="EMBL" id="WMBA01000002">
    <property type="protein sequence ID" value="MTD52644.1"/>
    <property type="molecule type" value="Genomic_DNA"/>
</dbReference>
<dbReference type="PANTHER" id="PTHR21240:SF30">
    <property type="entry name" value="AMIDOHYDROLASE-RELATED DOMAIN-CONTAINING PROTEIN-RELATED"/>
    <property type="match status" value="1"/>
</dbReference>
<feature type="domain" description="Amidohydrolase-related" evidence="2">
    <location>
        <begin position="44"/>
        <end position="328"/>
    </location>
</feature>
<dbReference type="PANTHER" id="PTHR21240">
    <property type="entry name" value="2-AMINO-3-CARBOXYLMUCONATE-6-SEMIALDEHYDE DECARBOXYLASE"/>
    <property type="match status" value="1"/>
</dbReference>
<reference evidence="3 4" key="1">
    <citation type="submission" date="2019-11" db="EMBL/GenBank/DDBJ databases">
        <title>Draft genome of Amycolatopsis RM579.</title>
        <authorList>
            <person name="Duangmal K."/>
            <person name="Mingma R."/>
        </authorList>
    </citation>
    <scope>NUCLEOTIDE SEQUENCE [LARGE SCALE GENOMIC DNA]</scope>
    <source>
        <strain evidence="3 4">RM579</strain>
    </source>
</reference>
<proteinExistence type="predicted"/>
<dbReference type="InterPro" id="IPR032466">
    <property type="entry name" value="Metal_Hydrolase"/>
</dbReference>
<organism evidence="3 4">
    <name type="scientific">Amycolatopsis pithecellobii</name>
    <dbReference type="NCBI Taxonomy" id="664692"/>
    <lineage>
        <taxon>Bacteria</taxon>
        <taxon>Bacillati</taxon>
        <taxon>Actinomycetota</taxon>
        <taxon>Actinomycetes</taxon>
        <taxon>Pseudonocardiales</taxon>
        <taxon>Pseudonocardiaceae</taxon>
        <taxon>Amycolatopsis</taxon>
    </lineage>
</organism>
<dbReference type="GO" id="GO:0016831">
    <property type="term" value="F:carboxy-lyase activity"/>
    <property type="evidence" value="ECO:0007669"/>
    <property type="project" value="InterPro"/>
</dbReference>
<evidence type="ECO:0000256" key="1">
    <source>
        <dbReference type="ARBA" id="ARBA00023239"/>
    </source>
</evidence>
<dbReference type="RefSeq" id="WP_154754914.1">
    <property type="nucleotide sequence ID" value="NZ_WMBA01000002.1"/>
</dbReference>
<protein>
    <submittedName>
        <fullName evidence="3">Amidohydrolase family protein</fullName>
    </submittedName>
</protein>
<evidence type="ECO:0000313" key="3">
    <source>
        <dbReference type="EMBL" id="MTD52644.1"/>
    </source>
</evidence>
<dbReference type="InterPro" id="IPR006680">
    <property type="entry name" value="Amidohydro-rel"/>
</dbReference>
<name>A0A6N7YZV5_9PSEU</name>
<comment type="caution">
    <text evidence="3">The sequence shown here is derived from an EMBL/GenBank/DDBJ whole genome shotgun (WGS) entry which is preliminary data.</text>
</comment>
<keyword evidence="3" id="KW-0378">Hydrolase</keyword>
<evidence type="ECO:0000313" key="4">
    <source>
        <dbReference type="Proteomes" id="UP000440096"/>
    </source>
</evidence>